<sequence>MRTDKDIIKSKKPFYNEEVFIEEDGSKNYKEILKIPFFDIYGETVGVIGRALDITKDRIYRKRLEYLSYTDVLTGAKNRAGFEEYEKKLSNENKFPIGIIMGDANGLKLVNDTFGHREGDELLIQITRVLKEASELEVFRIGGDEFAILLPNTDLKNCEKVIKKISKRCDEYENKLFNISISLGSAVKNKKEEDIYEVLKIAEDKVYRKKLLQNKSIKSSILSSLKMALKVSCEETDNHTERVAINAVKIGEQLGLDLSQIDELKIAAELHDIGKIGIPEDILMKKGKLTEREFEVIKTHPEKSYRIIKASSGLKEVAEATLYHHERWDGKGYPIGLKGEEIPLLSRIISVCDAYDIMTRGRVYKSAISKDEALKELLRCSGTQFDPKVVEEFVKIREKIIVK</sequence>
<accession>A0A1V4SZV6</accession>
<dbReference type="InterPro" id="IPR029787">
    <property type="entry name" value="Nucleotide_cyclase"/>
</dbReference>
<dbReference type="PROSITE" id="PS50887">
    <property type="entry name" value="GGDEF"/>
    <property type="match status" value="1"/>
</dbReference>
<dbReference type="PROSITE" id="PS51831">
    <property type="entry name" value="HD"/>
    <property type="match status" value="1"/>
</dbReference>
<dbReference type="InterPro" id="IPR006674">
    <property type="entry name" value="HD_domain"/>
</dbReference>
<evidence type="ECO:0000259" key="1">
    <source>
        <dbReference type="PROSITE" id="PS50113"/>
    </source>
</evidence>
<dbReference type="Gene3D" id="1.10.3210.10">
    <property type="entry name" value="Hypothetical protein af1432"/>
    <property type="match status" value="1"/>
</dbReference>
<comment type="caution">
    <text evidence="5">The sequence shown here is derived from an EMBL/GenBank/DDBJ whole genome shotgun (WGS) entry which is preliminary data.</text>
</comment>
<dbReference type="NCBIfam" id="TIGR00254">
    <property type="entry name" value="GGDEF"/>
    <property type="match status" value="1"/>
</dbReference>
<dbReference type="PROSITE" id="PS50113">
    <property type="entry name" value="PAC"/>
    <property type="match status" value="1"/>
</dbReference>
<feature type="domain" description="HD-GYP" evidence="4">
    <location>
        <begin position="214"/>
        <end position="403"/>
    </location>
</feature>
<name>A0A1V4SZV6_9CLOT</name>
<dbReference type="EMBL" id="LTAY01000019">
    <property type="protein sequence ID" value="OPX50147.1"/>
    <property type="molecule type" value="Genomic_DNA"/>
</dbReference>
<organism evidence="5 6">
    <name type="scientific">Clostridium thermobutyricum DSM 4928</name>
    <dbReference type="NCBI Taxonomy" id="1121339"/>
    <lineage>
        <taxon>Bacteria</taxon>
        <taxon>Bacillati</taxon>
        <taxon>Bacillota</taxon>
        <taxon>Clostridia</taxon>
        <taxon>Eubacteriales</taxon>
        <taxon>Clostridiaceae</taxon>
        <taxon>Clostridium</taxon>
    </lineage>
</organism>
<dbReference type="SUPFAM" id="SSF55073">
    <property type="entry name" value="Nucleotide cyclase"/>
    <property type="match status" value="1"/>
</dbReference>
<dbReference type="Proteomes" id="UP000191448">
    <property type="component" value="Unassembled WGS sequence"/>
</dbReference>
<feature type="domain" description="PAC" evidence="1">
    <location>
        <begin position="14"/>
        <end position="66"/>
    </location>
</feature>
<dbReference type="GO" id="GO:0071111">
    <property type="term" value="F:cyclic-guanylate-specific phosphodiesterase activity"/>
    <property type="evidence" value="ECO:0007669"/>
    <property type="project" value="UniProtKB-EC"/>
</dbReference>
<keyword evidence="5" id="KW-0378">Hydrolase</keyword>
<gene>
    <name evidence="5" type="primary">rpfG_2</name>
    <name evidence="5" type="ORF">CLTHE_03590</name>
</gene>
<evidence type="ECO:0000259" key="2">
    <source>
        <dbReference type="PROSITE" id="PS50887"/>
    </source>
</evidence>
<dbReference type="RefSeq" id="WP_341456348.1">
    <property type="nucleotide sequence ID" value="NZ_LTAY01000019.1"/>
</dbReference>
<feature type="domain" description="HD" evidence="3">
    <location>
        <begin position="236"/>
        <end position="358"/>
    </location>
</feature>
<dbReference type="InterPro" id="IPR000160">
    <property type="entry name" value="GGDEF_dom"/>
</dbReference>
<dbReference type="AlphaFoldDB" id="A0A1V4SZV6"/>
<dbReference type="SMART" id="SM00267">
    <property type="entry name" value="GGDEF"/>
    <property type="match status" value="1"/>
</dbReference>
<evidence type="ECO:0000313" key="6">
    <source>
        <dbReference type="Proteomes" id="UP000191448"/>
    </source>
</evidence>
<dbReference type="Gene3D" id="3.30.70.270">
    <property type="match status" value="1"/>
</dbReference>
<protein>
    <submittedName>
        <fullName evidence="5">Cyclic di-GMP phosphodiesterase response regulator RpfG</fullName>
        <ecNumber evidence="5">3.1.4.52</ecNumber>
    </submittedName>
</protein>
<dbReference type="InterPro" id="IPR003607">
    <property type="entry name" value="HD/PDEase_dom"/>
</dbReference>
<dbReference type="InterPro" id="IPR037522">
    <property type="entry name" value="HD_GYP_dom"/>
</dbReference>
<evidence type="ECO:0000259" key="4">
    <source>
        <dbReference type="PROSITE" id="PS51832"/>
    </source>
</evidence>
<dbReference type="InterPro" id="IPR000700">
    <property type="entry name" value="PAS-assoc_C"/>
</dbReference>
<dbReference type="EC" id="3.1.4.52" evidence="5"/>
<dbReference type="SMART" id="SM00471">
    <property type="entry name" value="HDc"/>
    <property type="match status" value="1"/>
</dbReference>
<evidence type="ECO:0000259" key="3">
    <source>
        <dbReference type="PROSITE" id="PS51831"/>
    </source>
</evidence>
<feature type="domain" description="GGDEF" evidence="2">
    <location>
        <begin position="95"/>
        <end position="221"/>
    </location>
</feature>
<evidence type="ECO:0000313" key="5">
    <source>
        <dbReference type="EMBL" id="OPX50147.1"/>
    </source>
</evidence>
<dbReference type="Pfam" id="PF13487">
    <property type="entry name" value="HD_5"/>
    <property type="match status" value="1"/>
</dbReference>
<proteinExistence type="predicted"/>
<dbReference type="PROSITE" id="PS51832">
    <property type="entry name" value="HD_GYP"/>
    <property type="match status" value="1"/>
</dbReference>
<dbReference type="InterPro" id="IPR043128">
    <property type="entry name" value="Rev_trsase/Diguanyl_cyclase"/>
</dbReference>
<dbReference type="CDD" id="cd00077">
    <property type="entry name" value="HDc"/>
    <property type="match status" value="1"/>
</dbReference>
<dbReference type="Pfam" id="PF00990">
    <property type="entry name" value="GGDEF"/>
    <property type="match status" value="1"/>
</dbReference>
<dbReference type="SUPFAM" id="SSF109604">
    <property type="entry name" value="HD-domain/PDEase-like"/>
    <property type="match status" value="1"/>
</dbReference>
<dbReference type="CDD" id="cd01949">
    <property type="entry name" value="GGDEF"/>
    <property type="match status" value="1"/>
</dbReference>
<dbReference type="PANTHER" id="PTHR43155:SF2">
    <property type="entry name" value="CYCLIC DI-GMP PHOSPHODIESTERASE PA4108"/>
    <property type="match status" value="1"/>
</dbReference>
<reference evidence="5 6" key="1">
    <citation type="submission" date="2016-02" db="EMBL/GenBank/DDBJ databases">
        <title>Genome sequence of Clostridium thermobutyricum DSM 4928.</title>
        <authorList>
            <person name="Poehlein A."/>
            <person name="Daniel R."/>
        </authorList>
    </citation>
    <scope>NUCLEOTIDE SEQUENCE [LARGE SCALE GENOMIC DNA]</scope>
    <source>
        <strain evidence="5 6">DSM 4928</strain>
    </source>
</reference>
<dbReference type="PANTHER" id="PTHR43155">
    <property type="entry name" value="CYCLIC DI-GMP PHOSPHODIESTERASE PA4108-RELATED"/>
    <property type="match status" value="1"/>
</dbReference>